<organism evidence="1 2">
    <name type="scientific">Methylacidiphilum caldifontis</name>
    <dbReference type="NCBI Taxonomy" id="2795386"/>
    <lineage>
        <taxon>Bacteria</taxon>
        <taxon>Pseudomonadati</taxon>
        <taxon>Verrucomicrobiota</taxon>
        <taxon>Methylacidiphilae</taxon>
        <taxon>Methylacidiphilales</taxon>
        <taxon>Methylacidiphilaceae</taxon>
        <taxon>Methylacidiphilum (ex Ratnadevi et al. 2023)</taxon>
    </lineage>
</organism>
<reference evidence="1 2" key="1">
    <citation type="submission" date="2016-05" db="EMBL/GenBank/DDBJ databases">
        <title>Diversity and Homogeneity among Thermoacidophilic Verrucomicrobia Methanotrophs Linked with Geographical Origin.</title>
        <authorList>
            <person name="Erikstad H.-A."/>
            <person name="Smestad N.B."/>
            <person name="Ceballos R.M."/>
            <person name="Birkeland N.-K."/>
        </authorList>
    </citation>
    <scope>NUCLEOTIDE SEQUENCE [LARGE SCALE GENOMIC DNA]</scope>
    <source>
        <strain evidence="1 2">Phi</strain>
    </source>
</reference>
<evidence type="ECO:0000313" key="2">
    <source>
        <dbReference type="Proteomes" id="UP000297713"/>
    </source>
</evidence>
<evidence type="ECO:0000313" key="1">
    <source>
        <dbReference type="EMBL" id="TFE67876.1"/>
    </source>
</evidence>
<dbReference type="Proteomes" id="UP000297713">
    <property type="component" value="Unassembled WGS sequence"/>
</dbReference>
<protein>
    <submittedName>
        <fullName evidence="1">Uncharacterized protein</fullName>
    </submittedName>
</protein>
<dbReference type="AlphaFoldDB" id="A0A4Y8PB21"/>
<sequence length="75" mass="8551">MKFSFRRAPSGRQTKITFRLERLILFLDLKPPSPAGKSIFTKRPWRGVGDCKKHGCSFQGTAIVFKKRRKPCAIG</sequence>
<gene>
    <name evidence="1" type="ORF">A7Q10_08940</name>
</gene>
<comment type="caution">
    <text evidence="1">The sequence shown here is derived from an EMBL/GenBank/DDBJ whole genome shotgun (WGS) entry which is preliminary data.</text>
</comment>
<accession>A0A4Y8PB21</accession>
<keyword evidence="2" id="KW-1185">Reference proteome</keyword>
<name>A0A4Y8PB21_9BACT</name>
<proteinExistence type="predicted"/>
<dbReference type="EMBL" id="LXQC01000146">
    <property type="protein sequence ID" value="TFE67876.1"/>
    <property type="molecule type" value="Genomic_DNA"/>
</dbReference>